<organism evidence="2">
    <name type="scientific">Arundo donax</name>
    <name type="common">Giant reed</name>
    <name type="synonym">Donax arundinaceus</name>
    <dbReference type="NCBI Taxonomy" id="35708"/>
    <lineage>
        <taxon>Eukaryota</taxon>
        <taxon>Viridiplantae</taxon>
        <taxon>Streptophyta</taxon>
        <taxon>Embryophyta</taxon>
        <taxon>Tracheophyta</taxon>
        <taxon>Spermatophyta</taxon>
        <taxon>Magnoliopsida</taxon>
        <taxon>Liliopsida</taxon>
        <taxon>Poales</taxon>
        <taxon>Poaceae</taxon>
        <taxon>PACMAD clade</taxon>
        <taxon>Arundinoideae</taxon>
        <taxon>Arundineae</taxon>
        <taxon>Arundo</taxon>
    </lineage>
</organism>
<sequence length="72" mass="7665">MYAVSLLIILNSADPIVLEDCCSNVPWAERGDIEAGQSGGPQLEVGPLPFRGLFVLYGSSESESQKIIPSAQ</sequence>
<reference evidence="2" key="1">
    <citation type="submission" date="2014-09" db="EMBL/GenBank/DDBJ databases">
        <authorList>
            <person name="Magalhaes I.L.F."/>
            <person name="Oliveira U."/>
            <person name="Santos F.R."/>
            <person name="Vidigal T.H.D.A."/>
            <person name="Brescovit A.D."/>
            <person name="Santos A.J."/>
        </authorList>
    </citation>
    <scope>NUCLEOTIDE SEQUENCE</scope>
    <source>
        <tissue evidence="2">Shoot tissue taken approximately 20 cm above the soil surface</tissue>
    </source>
</reference>
<keyword evidence="1" id="KW-0732">Signal</keyword>
<feature type="signal peptide" evidence="1">
    <location>
        <begin position="1"/>
        <end position="19"/>
    </location>
</feature>
<accession>A0A0A8ZQD5</accession>
<dbReference type="AlphaFoldDB" id="A0A0A8ZQD5"/>
<proteinExistence type="predicted"/>
<name>A0A0A8ZQD5_ARUDO</name>
<evidence type="ECO:0000256" key="1">
    <source>
        <dbReference type="SAM" id="SignalP"/>
    </source>
</evidence>
<dbReference type="EMBL" id="GBRH01257977">
    <property type="protein sequence ID" value="JAD39918.1"/>
    <property type="molecule type" value="Transcribed_RNA"/>
</dbReference>
<feature type="chain" id="PRO_5002045174" evidence="1">
    <location>
        <begin position="20"/>
        <end position="72"/>
    </location>
</feature>
<protein>
    <submittedName>
        <fullName evidence="2">Similar to ATMUS81</fullName>
    </submittedName>
</protein>
<reference evidence="2" key="2">
    <citation type="journal article" date="2015" name="Data Brief">
        <title>Shoot transcriptome of the giant reed, Arundo donax.</title>
        <authorList>
            <person name="Barrero R.A."/>
            <person name="Guerrero F.D."/>
            <person name="Moolhuijzen P."/>
            <person name="Goolsby J.A."/>
            <person name="Tidwell J."/>
            <person name="Bellgard S.E."/>
            <person name="Bellgard M.I."/>
        </authorList>
    </citation>
    <scope>NUCLEOTIDE SEQUENCE</scope>
    <source>
        <tissue evidence="2">Shoot tissue taken approximately 20 cm above the soil surface</tissue>
    </source>
</reference>
<evidence type="ECO:0000313" key="2">
    <source>
        <dbReference type="EMBL" id="JAD39918.1"/>
    </source>
</evidence>